<dbReference type="EMBL" id="AP028916">
    <property type="protein sequence ID" value="BES97459.1"/>
    <property type="molecule type" value="Genomic_DNA"/>
</dbReference>
<keyword evidence="3" id="KW-1185">Reference proteome</keyword>
<name>A0ABN7B0Z6_9HEMI</name>
<organism evidence="2 3">
    <name type="scientific">Nesidiocoris tenuis</name>
    <dbReference type="NCBI Taxonomy" id="355587"/>
    <lineage>
        <taxon>Eukaryota</taxon>
        <taxon>Metazoa</taxon>
        <taxon>Ecdysozoa</taxon>
        <taxon>Arthropoda</taxon>
        <taxon>Hexapoda</taxon>
        <taxon>Insecta</taxon>
        <taxon>Pterygota</taxon>
        <taxon>Neoptera</taxon>
        <taxon>Paraneoptera</taxon>
        <taxon>Hemiptera</taxon>
        <taxon>Heteroptera</taxon>
        <taxon>Panheteroptera</taxon>
        <taxon>Cimicomorpha</taxon>
        <taxon>Miridae</taxon>
        <taxon>Dicyphina</taxon>
        <taxon>Nesidiocoris</taxon>
    </lineage>
</organism>
<feature type="region of interest" description="Disordered" evidence="1">
    <location>
        <begin position="1"/>
        <end position="23"/>
    </location>
</feature>
<reference evidence="2 3" key="1">
    <citation type="submission" date="2023-09" db="EMBL/GenBank/DDBJ databases">
        <title>Nesidiocoris tenuis whole genome shotgun sequence.</title>
        <authorList>
            <person name="Shibata T."/>
            <person name="Shimoda M."/>
            <person name="Kobayashi T."/>
            <person name="Uehara T."/>
        </authorList>
    </citation>
    <scope>NUCLEOTIDE SEQUENCE [LARGE SCALE GENOMIC DNA]</scope>
    <source>
        <strain evidence="2 3">Japan</strain>
    </source>
</reference>
<dbReference type="Proteomes" id="UP001307889">
    <property type="component" value="Chromosome 8"/>
</dbReference>
<sequence>MEVDGKNQGSDEPDGALPLPIVPGGSCSSSDLKDGSALMRTIPTECPAEVWRPDDCRPVKVWDTQIAKRRFTLNPRRMVKLKTYCLETFPKRTVKRLGGQGYPNFSNRMKTDRRIFLDTILEEAMQTLARAGTSTSGTTDVARPFRPFKIRDSERKMEEVEKLMWNLDLQKKNQSL</sequence>
<accession>A0ABN7B0Z6</accession>
<gene>
    <name evidence="2" type="ORF">NTJ_10273</name>
</gene>
<evidence type="ECO:0000313" key="3">
    <source>
        <dbReference type="Proteomes" id="UP001307889"/>
    </source>
</evidence>
<protein>
    <submittedName>
        <fullName evidence="2">Uncharacterized protein</fullName>
    </submittedName>
</protein>
<proteinExistence type="predicted"/>
<evidence type="ECO:0000256" key="1">
    <source>
        <dbReference type="SAM" id="MobiDB-lite"/>
    </source>
</evidence>
<evidence type="ECO:0000313" key="2">
    <source>
        <dbReference type="EMBL" id="BES97459.1"/>
    </source>
</evidence>